<evidence type="ECO:0000256" key="1">
    <source>
        <dbReference type="SAM" id="Phobius"/>
    </source>
</evidence>
<reference evidence="2" key="2">
    <citation type="journal article" date="2015" name="Data Brief">
        <title>Shoot transcriptome of the giant reed, Arundo donax.</title>
        <authorList>
            <person name="Barrero R.A."/>
            <person name="Guerrero F.D."/>
            <person name="Moolhuijzen P."/>
            <person name="Goolsby J.A."/>
            <person name="Tidwell J."/>
            <person name="Bellgard S.E."/>
            <person name="Bellgard M.I."/>
        </authorList>
    </citation>
    <scope>NUCLEOTIDE SEQUENCE</scope>
    <source>
        <tissue evidence="2">Shoot tissue taken approximately 20 cm above the soil surface</tissue>
    </source>
</reference>
<proteinExistence type="predicted"/>
<keyword evidence="1" id="KW-0472">Membrane</keyword>
<dbReference type="AlphaFoldDB" id="A0A0A9AJZ3"/>
<protein>
    <submittedName>
        <fullName evidence="2">Uncharacterized protein</fullName>
    </submittedName>
</protein>
<dbReference type="EMBL" id="GBRH01247747">
    <property type="protein sequence ID" value="JAD50148.1"/>
    <property type="molecule type" value="Transcribed_RNA"/>
</dbReference>
<keyword evidence="1" id="KW-0812">Transmembrane</keyword>
<keyword evidence="1" id="KW-1133">Transmembrane helix</keyword>
<feature type="transmembrane region" description="Helical" evidence="1">
    <location>
        <begin position="6"/>
        <end position="25"/>
    </location>
</feature>
<reference evidence="2" key="1">
    <citation type="submission" date="2014-09" db="EMBL/GenBank/DDBJ databases">
        <authorList>
            <person name="Magalhaes I.L.F."/>
            <person name="Oliveira U."/>
            <person name="Santos F.R."/>
            <person name="Vidigal T.H.D.A."/>
            <person name="Brescovit A.D."/>
            <person name="Santos A.J."/>
        </authorList>
    </citation>
    <scope>NUCLEOTIDE SEQUENCE</scope>
    <source>
        <tissue evidence="2">Shoot tissue taken approximately 20 cm above the soil surface</tissue>
    </source>
</reference>
<accession>A0A0A9AJZ3</accession>
<evidence type="ECO:0000313" key="2">
    <source>
        <dbReference type="EMBL" id="JAD50148.1"/>
    </source>
</evidence>
<organism evidence="2">
    <name type="scientific">Arundo donax</name>
    <name type="common">Giant reed</name>
    <name type="synonym">Donax arundinaceus</name>
    <dbReference type="NCBI Taxonomy" id="35708"/>
    <lineage>
        <taxon>Eukaryota</taxon>
        <taxon>Viridiplantae</taxon>
        <taxon>Streptophyta</taxon>
        <taxon>Embryophyta</taxon>
        <taxon>Tracheophyta</taxon>
        <taxon>Spermatophyta</taxon>
        <taxon>Magnoliopsida</taxon>
        <taxon>Liliopsida</taxon>
        <taxon>Poales</taxon>
        <taxon>Poaceae</taxon>
        <taxon>PACMAD clade</taxon>
        <taxon>Arundinoideae</taxon>
        <taxon>Arundineae</taxon>
        <taxon>Arundo</taxon>
    </lineage>
</organism>
<name>A0A0A9AJZ3_ARUDO</name>
<sequence>MSMRLLHTTGIIMFWNISLILLVRLSGLQ</sequence>